<proteinExistence type="predicted"/>
<organism evidence="1 2">
    <name type="scientific">Rangifer tarandus platyrhynchus</name>
    <name type="common">Svalbard reindeer</name>
    <dbReference type="NCBI Taxonomy" id="3082113"/>
    <lineage>
        <taxon>Eukaryota</taxon>
        <taxon>Metazoa</taxon>
        <taxon>Chordata</taxon>
        <taxon>Craniata</taxon>
        <taxon>Vertebrata</taxon>
        <taxon>Euteleostomi</taxon>
        <taxon>Mammalia</taxon>
        <taxon>Eutheria</taxon>
        <taxon>Laurasiatheria</taxon>
        <taxon>Artiodactyla</taxon>
        <taxon>Ruminantia</taxon>
        <taxon>Pecora</taxon>
        <taxon>Cervidae</taxon>
        <taxon>Odocoileinae</taxon>
        <taxon>Rangifer</taxon>
    </lineage>
</organism>
<gene>
    <name evidence="1" type="ORF">MRATA1EN22A_LOCUS21994</name>
</gene>
<protein>
    <submittedName>
        <fullName evidence="1">Uncharacterized protein</fullName>
    </submittedName>
</protein>
<dbReference type="EMBL" id="OZ243562">
    <property type="protein sequence ID" value="CAN0497345.1"/>
    <property type="molecule type" value="Genomic_DNA"/>
</dbReference>
<evidence type="ECO:0000313" key="1">
    <source>
        <dbReference type="EMBL" id="CAN0497345.1"/>
    </source>
</evidence>
<evidence type="ECO:0000313" key="2">
    <source>
        <dbReference type="Proteomes" id="UP001162501"/>
    </source>
</evidence>
<reference evidence="1" key="1">
    <citation type="submission" date="2025-03" db="EMBL/GenBank/DDBJ databases">
        <authorList>
            <consortium name="ELIXIR-Norway"/>
            <consortium name="Elixir Norway"/>
        </authorList>
    </citation>
    <scope>NUCLEOTIDE SEQUENCE</scope>
</reference>
<sequence length="232" mass="25063">MSWTSIIASSRIQAIDLTRAVQDTTAVKPRLKGLPKNLPRKKEMVAKGRADEILEKTPLRGPEDTKPGQVVLKEEDESKLESGGEEASPPTQEGAPEDVTDGGKISKAFEKLGKMIKEKVKGPKEPEGLPAPTDLYTKGRYMMVSRDSSLMGPGFCVFSIPAKGGVVVSKGDNSVRPDSGMEPSPQQPEPPLEDGQGPPQRKEDGLKDERGPPGERRWSEGGRGPPRGKKMV</sequence>
<dbReference type="Proteomes" id="UP001162501">
    <property type="component" value="Chromosome 34"/>
</dbReference>
<name>A0ACB1MIM6_RANTA</name>
<accession>A0ACB1MIM6</accession>